<dbReference type="Proteomes" id="UP001267710">
    <property type="component" value="Unassembled WGS sequence"/>
</dbReference>
<reference evidence="1 2" key="1">
    <citation type="submission" date="2023-08" db="EMBL/GenBank/DDBJ databases">
        <title>Functional and genomic diversity of the sorghum phyllosphere microbiome.</title>
        <authorList>
            <person name="Shade A."/>
        </authorList>
    </citation>
    <scope>NUCLEOTIDE SEQUENCE [LARGE SCALE GENOMIC DNA]</scope>
    <source>
        <strain evidence="1 2">SORGH_AS_0335</strain>
    </source>
</reference>
<dbReference type="EMBL" id="JAVIZX010000001">
    <property type="protein sequence ID" value="MDR6212799.1"/>
    <property type="molecule type" value="Genomic_DNA"/>
</dbReference>
<organism evidence="1 2">
    <name type="scientific">Paracidovorax wautersii</name>
    <dbReference type="NCBI Taxonomy" id="1177982"/>
    <lineage>
        <taxon>Bacteria</taxon>
        <taxon>Pseudomonadati</taxon>
        <taxon>Pseudomonadota</taxon>
        <taxon>Betaproteobacteria</taxon>
        <taxon>Burkholderiales</taxon>
        <taxon>Comamonadaceae</taxon>
        <taxon>Paracidovorax</taxon>
    </lineage>
</organism>
<gene>
    <name evidence="1" type="ORF">QE399_000488</name>
</gene>
<sequence>MFTPILVAPRGAVAAGSANQIALPCARVQAGGAAGQPMFTKILVACRGALAPGKALRRALAGASARAMSREAAYV</sequence>
<protein>
    <submittedName>
        <fullName evidence="1">Uncharacterized protein</fullName>
    </submittedName>
</protein>
<accession>A0ABU1I941</accession>
<keyword evidence="2" id="KW-1185">Reference proteome</keyword>
<name>A0ABU1I941_9BURK</name>
<comment type="caution">
    <text evidence="1">The sequence shown here is derived from an EMBL/GenBank/DDBJ whole genome shotgun (WGS) entry which is preliminary data.</text>
</comment>
<evidence type="ECO:0000313" key="1">
    <source>
        <dbReference type="EMBL" id="MDR6212799.1"/>
    </source>
</evidence>
<evidence type="ECO:0000313" key="2">
    <source>
        <dbReference type="Proteomes" id="UP001267710"/>
    </source>
</evidence>
<proteinExistence type="predicted"/>